<dbReference type="Pfam" id="PF00835">
    <property type="entry name" value="SNAP-25"/>
    <property type="match status" value="1"/>
</dbReference>
<keyword evidence="4" id="KW-0770">Synapse</keyword>
<evidence type="ECO:0000256" key="3">
    <source>
        <dbReference type="ARBA" id="ARBA00022737"/>
    </source>
</evidence>
<accession>A0A8C1KBK8</accession>
<dbReference type="InterPro" id="IPR000928">
    <property type="entry name" value="SNAP-25_dom"/>
</dbReference>
<protein>
    <recommendedName>
        <fullName evidence="7">Synaptosomal-associated protein</fullName>
    </recommendedName>
</protein>
<dbReference type="AlphaFoldDB" id="A0A8C1KBK8"/>
<name>A0A8C1KBK8_CYPCA</name>
<evidence type="ECO:0000256" key="1">
    <source>
        <dbReference type="ARBA" id="ARBA00009480"/>
    </source>
</evidence>
<dbReference type="GO" id="GO:0019905">
    <property type="term" value="F:syntaxin binding"/>
    <property type="evidence" value="ECO:0007669"/>
    <property type="project" value="TreeGrafter"/>
</dbReference>
<keyword evidence="5 8" id="KW-0175">Coiled coil</keyword>
<evidence type="ECO:0000256" key="6">
    <source>
        <dbReference type="ARBA" id="ARBA00034102"/>
    </source>
</evidence>
<evidence type="ECO:0000256" key="2">
    <source>
        <dbReference type="ARBA" id="ARBA00022599"/>
    </source>
</evidence>
<dbReference type="SUPFAM" id="SSF58038">
    <property type="entry name" value="SNARE fusion complex"/>
    <property type="match status" value="2"/>
</dbReference>
<dbReference type="Proteomes" id="UP000694700">
    <property type="component" value="Unplaced"/>
</dbReference>
<dbReference type="GO" id="GO:0005484">
    <property type="term" value="F:SNAP receptor activity"/>
    <property type="evidence" value="ECO:0007669"/>
    <property type="project" value="TreeGrafter"/>
</dbReference>
<dbReference type="Ensembl" id="ENSCCRT00015098853.1">
    <property type="protein sequence ID" value="ENSCCRP00015095758.1"/>
    <property type="gene ID" value="ENSCCRG00015038612.1"/>
</dbReference>
<dbReference type="GO" id="GO:0005886">
    <property type="term" value="C:plasma membrane"/>
    <property type="evidence" value="ECO:0007669"/>
    <property type="project" value="TreeGrafter"/>
</dbReference>
<evidence type="ECO:0000256" key="5">
    <source>
        <dbReference type="ARBA" id="ARBA00023054"/>
    </source>
</evidence>
<dbReference type="CDD" id="cd15884">
    <property type="entry name" value="SNARE_SNAP23C"/>
    <property type="match status" value="1"/>
</dbReference>
<organism evidence="10 11">
    <name type="scientific">Cyprinus carpio</name>
    <name type="common">Common carp</name>
    <dbReference type="NCBI Taxonomy" id="7962"/>
    <lineage>
        <taxon>Eukaryota</taxon>
        <taxon>Metazoa</taxon>
        <taxon>Chordata</taxon>
        <taxon>Craniata</taxon>
        <taxon>Vertebrata</taxon>
        <taxon>Euteleostomi</taxon>
        <taxon>Actinopterygii</taxon>
        <taxon>Neopterygii</taxon>
        <taxon>Teleostei</taxon>
        <taxon>Ostariophysi</taxon>
        <taxon>Cypriniformes</taxon>
        <taxon>Cyprinidae</taxon>
        <taxon>Cyprininae</taxon>
        <taxon>Cyprinus</taxon>
    </lineage>
</organism>
<keyword evidence="3" id="KW-0677">Repeat</keyword>
<dbReference type="InterPro" id="IPR000727">
    <property type="entry name" value="T_SNARE_dom"/>
</dbReference>
<comment type="subcellular location">
    <subcellularLocation>
        <location evidence="6">Synapse</location>
        <location evidence="6">Synaptosome</location>
    </subcellularLocation>
</comment>
<sequence length="241" mass="26503">MTSRPQSVELKATGGAVNLDTSKMADMTVEDITLRANQVTDEVYLSSITITIYQTFVYFQSRETGVKTMTMLDEQGEQLRRVEQGMDQINQDMRHAEKNLTDLSKCCGLCVCPCDRVTSIEHDGRYKKTWGTGSDNSGIEGKEGGIVSNQPTAVRNGQAVSSGSGGASGPYIKRVTNDAREDEMEENLGHVGSIVENLKTLALDMGNEIDKQNKSIDRITDKADMNKARIDEANQRANKLL</sequence>
<dbReference type="PROSITE" id="PS50192">
    <property type="entry name" value="T_SNARE"/>
    <property type="match status" value="2"/>
</dbReference>
<evidence type="ECO:0000256" key="4">
    <source>
        <dbReference type="ARBA" id="ARBA00023018"/>
    </source>
</evidence>
<feature type="domain" description="T-SNARE coiled-coil homology" evidence="9">
    <location>
        <begin position="62"/>
        <end position="103"/>
    </location>
</feature>
<dbReference type="SMART" id="SM00397">
    <property type="entry name" value="t_SNARE"/>
    <property type="match status" value="2"/>
</dbReference>
<dbReference type="GO" id="GO:0043005">
    <property type="term" value="C:neuron projection"/>
    <property type="evidence" value="ECO:0007669"/>
    <property type="project" value="UniProtKB-KW"/>
</dbReference>
<comment type="similarity">
    <text evidence="1 7">Belongs to the SNAP-25 family.</text>
</comment>
<dbReference type="GO" id="GO:0031629">
    <property type="term" value="P:synaptic vesicle fusion to presynaptic active zone membrane"/>
    <property type="evidence" value="ECO:0007669"/>
    <property type="project" value="TreeGrafter"/>
</dbReference>
<feature type="domain" description="T-SNARE coiled-coil homology" evidence="9">
    <location>
        <begin position="178"/>
        <end position="240"/>
    </location>
</feature>
<reference evidence="10" key="1">
    <citation type="submission" date="2025-05" db="UniProtKB">
        <authorList>
            <consortium name="Ensembl"/>
        </authorList>
    </citation>
    <scope>IDENTIFICATION</scope>
</reference>
<evidence type="ECO:0000256" key="8">
    <source>
        <dbReference type="SAM" id="Coils"/>
    </source>
</evidence>
<evidence type="ECO:0000313" key="10">
    <source>
        <dbReference type="Ensembl" id="ENSCCRP00010044678.1"/>
    </source>
</evidence>
<evidence type="ECO:0000313" key="11">
    <source>
        <dbReference type="Proteomes" id="UP000694427"/>
    </source>
</evidence>
<evidence type="ECO:0000259" key="9">
    <source>
        <dbReference type="PROSITE" id="PS50192"/>
    </source>
</evidence>
<feature type="coiled-coil region" evidence="8">
    <location>
        <begin position="72"/>
        <end position="106"/>
    </location>
</feature>
<keyword evidence="11" id="KW-1185">Reference proteome</keyword>
<dbReference type="Ensembl" id="ENSCCRT00010048984.1">
    <property type="protein sequence ID" value="ENSCCRP00010044678.1"/>
    <property type="gene ID" value="ENSCCRG00010018930.1"/>
</dbReference>
<dbReference type="GO" id="GO:0098793">
    <property type="term" value="C:presynapse"/>
    <property type="evidence" value="ECO:0007669"/>
    <property type="project" value="GOC"/>
</dbReference>
<proteinExistence type="inferred from homology"/>
<dbReference type="Gene3D" id="1.20.5.110">
    <property type="match status" value="2"/>
</dbReference>
<dbReference type="GO" id="GO:0031201">
    <property type="term" value="C:SNARE complex"/>
    <property type="evidence" value="ECO:0007669"/>
    <property type="project" value="TreeGrafter"/>
</dbReference>
<dbReference type="GO" id="GO:0016082">
    <property type="term" value="P:synaptic vesicle priming"/>
    <property type="evidence" value="ECO:0007669"/>
    <property type="project" value="TreeGrafter"/>
</dbReference>
<keyword evidence="2" id="KW-0771">Synaptosome</keyword>
<evidence type="ECO:0000256" key="7">
    <source>
        <dbReference type="RuleBase" id="RU003496"/>
    </source>
</evidence>
<dbReference type="Proteomes" id="UP000694427">
    <property type="component" value="Unplaced"/>
</dbReference>
<dbReference type="PANTHER" id="PTHR19305:SF4">
    <property type="entry name" value="SYNAPTOSOMAL-ASSOCIATED PROTEIN 23"/>
    <property type="match status" value="1"/>
</dbReference>
<dbReference type="PANTHER" id="PTHR19305">
    <property type="entry name" value="SYNAPTOSOMAL ASSOCIATED PROTEIN"/>
    <property type="match status" value="1"/>
</dbReference>
<dbReference type="CDD" id="cd15889">
    <property type="entry name" value="SNARE_SNAP25N_23N"/>
    <property type="match status" value="1"/>
</dbReference>